<proteinExistence type="predicted"/>
<feature type="region of interest" description="Disordered" evidence="1">
    <location>
        <begin position="168"/>
        <end position="189"/>
    </location>
</feature>
<accession>A0A165XBU7</accession>
<organism evidence="2 3">
    <name type="scientific">Sistotremastrum suecicum HHB10207 ss-3</name>
    <dbReference type="NCBI Taxonomy" id="1314776"/>
    <lineage>
        <taxon>Eukaryota</taxon>
        <taxon>Fungi</taxon>
        <taxon>Dikarya</taxon>
        <taxon>Basidiomycota</taxon>
        <taxon>Agaricomycotina</taxon>
        <taxon>Agaricomycetes</taxon>
        <taxon>Sistotremastrales</taxon>
        <taxon>Sistotremastraceae</taxon>
        <taxon>Sistotremastrum</taxon>
    </lineage>
</organism>
<dbReference type="AlphaFoldDB" id="A0A165XBU7"/>
<protein>
    <submittedName>
        <fullName evidence="2">Uncharacterized protein</fullName>
    </submittedName>
</protein>
<evidence type="ECO:0000313" key="2">
    <source>
        <dbReference type="EMBL" id="KZT32038.1"/>
    </source>
</evidence>
<reference evidence="2 3" key="1">
    <citation type="journal article" date="2016" name="Mol. Biol. Evol.">
        <title>Comparative Genomics of Early-Diverging Mushroom-Forming Fungi Provides Insights into the Origins of Lignocellulose Decay Capabilities.</title>
        <authorList>
            <person name="Nagy L.G."/>
            <person name="Riley R."/>
            <person name="Tritt A."/>
            <person name="Adam C."/>
            <person name="Daum C."/>
            <person name="Floudas D."/>
            <person name="Sun H."/>
            <person name="Yadav J.S."/>
            <person name="Pangilinan J."/>
            <person name="Larsson K.H."/>
            <person name="Matsuura K."/>
            <person name="Barry K."/>
            <person name="Labutti K."/>
            <person name="Kuo R."/>
            <person name="Ohm R.A."/>
            <person name="Bhattacharya S.S."/>
            <person name="Shirouzu T."/>
            <person name="Yoshinaga Y."/>
            <person name="Martin F.M."/>
            <person name="Grigoriev I.V."/>
            <person name="Hibbett D.S."/>
        </authorList>
    </citation>
    <scope>NUCLEOTIDE SEQUENCE [LARGE SCALE GENOMIC DNA]</scope>
    <source>
        <strain evidence="2 3">HHB10207 ss-3</strain>
    </source>
</reference>
<evidence type="ECO:0000313" key="3">
    <source>
        <dbReference type="Proteomes" id="UP000076798"/>
    </source>
</evidence>
<dbReference type="EMBL" id="KV428399">
    <property type="protein sequence ID" value="KZT32038.1"/>
    <property type="molecule type" value="Genomic_DNA"/>
</dbReference>
<dbReference type="Proteomes" id="UP000076798">
    <property type="component" value="Unassembled WGS sequence"/>
</dbReference>
<name>A0A165XBU7_9AGAM</name>
<evidence type="ECO:0000256" key="1">
    <source>
        <dbReference type="SAM" id="MobiDB-lite"/>
    </source>
</evidence>
<keyword evidence="3" id="KW-1185">Reference proteome</keyword>
<sequence length="203" mass="22958">MITRLTSDTLKTKASAHSLCWKSINSKPAYSCVRGQRSRHSLDSPNALSFGITSHSLSYPAEKSVAKIGRGKLGQRFPLPSSAYRDEDSLGYSQRNATSILFVEFTEHSVKRSEQRPRRRENSLLSMPRSNRTCLSALRLRHSSKLRGLIVPKDTAYLLGVVRARRKQTAKPKRLPDMPHRHSRTSHLANSERIEKESICFSV</sequence>
<gene>
    <name evidence="2" type="ORF">SISSUDRAFT_1038010</name>
</gene>